<evidence type="ECO:0000313" key="2">
    <source>
        <dbReference type="Proteomes" id="UP000198748"/>
    </source>
</evidence>
<organism evidence="1 2">
    <name type="scientific">Dyadobacter soli</name>
    <dbReference type="NCBI Taxonomy" id="659014"/>
    <lineage>
        <taxon>Bacteria</taxon>
        <taxon>Pseudomonadati</taxon>
        <taxon>Bacteroidota</taxon>
        <taxon>Cytophagia</taxon>
        <taxon>Cytophagales</taxon>
        <taxon>Spirosomataceae</taxon>
        <taxon>Dyadobacter</taxon>
    </lineage>
</organism>
<dbReference type="OrthoDB" id="9811073at2"/>
<dbReference type="EMBL" id="FNAN01000026">
    <property type="protein sequence ID" value="SDG99125.1"/>
    <property type="molecule type" value="Genomic_DNA"/>
</dbReference>
<dbReference type="RefSeq" id="WP_090157189.1">
    <property type="nucleotide sequence ID" value="NZ_FNAN01000026.1"/>
</dbReference>
<proteinExistence type="predicted"/>
<name>A0A1G7YS02_9BACT</name>
<dbReference type="GO" id="GO:0006261">
    <property type="term" value="P:DNA-templated DNA replication"/>
    <property type="evidence" value="ECO:0007669"/>
    <property type="project" value="TreeGrafter"/>
</dbReference>
<evidence type="ECO:0000313" key="1">
    <source>
        <dbReference type="EMBL" id="SDG99125.1"/>
    </source>
</evidence>
<sequence length="372" mass="42362">MLFRDIPGLENIKATLRRSVRNSHLAHAQLFDYSTGGAGLAMALAFSTYINCENRNEEDACGTCASCAKMSKLIHPDFHFIFPIATSKKVDGKTSEAFLPLWRSFLLDNPYRVLPDWLDHIGADNKQGNISVEEARGILRKLSVKAYEGEYKILLIWKPDIMNAASSNAILKILEEPPEKTLFLLVSDQSDKLLTTIISRTQRITIPAFTDAEIKGYLKQQEVSDPVAGQIAFLSDGNMAEALKLVQEEQDDRSTWFADWMRSSYKFDVAHLVKLADGYDVMSKEKQKGLLEYALRLFRDMLVWSHGAGQLLRVPQEELTFVQNFSKTVNFESLERMIGEVNTAYYHIERNVRAKMVFLDLSLTLAQFFQRR</sequence>
<dbReference type="SUPFAM" id="SSF52540">
    <property type="entry name" value="P-loop containing nucleoside triphosphate hydrolases"/>
    <property type="match status" value="1"/>
</dbReference>
<dbReference type="PANTHER" id="PTHR11669">
    <property type="entry name" value="REPLICATION FACTOR C / DNA POLYMERASE III GAMMA-TAU SUBUNIT"/>
    <property type="match status" value="1"/>
</dbReference>
<dbReference type="AlphaFoldDB" id="A0A1G7YS02"/>
<dbReference type="Gene3D" id="3.40.50.300">
    <property type="entry name" value="P-loop containing nucleotide triphosphate hydrolases"/>
    <property type="match status" value="1"/>
</dbReference>
<dbReference type="PANTHER" id="PTHR11669:SF8">
    <property type="entry name" value="DNA POLYMERASE III SUBUNIT DELTA"/>
    <property type="match status" value="1"/>
</dbReference>
<dbReference type="STRING" id="659014.SAMN04487996_126104"/>
<keyword evidence="2" id="KW-1185">Reference proteome</keyword>
<dbReference type="Pfam" id="PF13177">
    <property type="entry name" value="DNA_pol3_delta2"/>
    <property type="match status" value="1"/>
</dbReference>
<protein>
    <submittedName>
        <fullName evidence="1">DNA polymerase-3 subunit delta</fullName>
    </submittedName>
</protein>
<dbReference type="InterPro" id="IPR050238">
    <property type="entry name" value="DNA_Rep/Repair_Clamp_Loader"/>
</dbReference>
<dbReference type="Proteomes" id="UP000198748">
    <property type="component" value="Unassembled WGS sequence"/>
</dbReference>
<reference evidence="2" key="1">
    <citation type="submission" date="2016-10" db="EMBL/GenBank/DDBJ databases">
        <authorList>
            <person name="Varghese N."/>
            <person name="Submissions S."/>
        </authorList>
    </citation>
    <scope>NUCLEOTIDE SEQUENCE [LARGE SCALE GENOMIC DNA]</scope>
    <source>
        <strain evidence="2">DSM 25329</strain>
    </source>
</reference>
<gene>
    <name evidence="1" type="ORF">SAMN04487996_126104</name>
</gene>
<accession>A0A1G7YS02</accession>
<dbReference type="InterPro" id="IPR027417">
    <property type="entry name" value="P-loop_NTPase"/>
</dbReference>